<reference evidence="2" key="1">
    <citation type="journal article" date="2023" name="Science">
        <title>Genome structures resolve the early diversification of teleost fishes.</title>
        <authorList>
            <person name="Parey E."/>
            <person name="Louis A."/>
            <person name="Montfort J."/>
            <person name="Bouchez O."/>
            <person name="Roques C."/>
            <person name="Iampietro C."/>
            <person name="Lluch J."/>
            <person name="Castinel A."/>
            <person name="Donnadieu C."/>
            <person name="Desvignes T."/>
            <person name="Floi Bucao C."/>
            <person name="Jouanno E."/>
            <person name="Wen M."/>
            <person name="Mejri S."/>
            <person name="Dirks R."/>
            <person name="Jansen H."/>
            <person name="Henkel C."/>
            <person name="Chen W.J."/>
            <person name="Zahm M."/>
            <person name="Cabau C."/>
            <person name="Klopp C."/>
            <person name="Thompson A.W."/>
            <person name="Robinson-Rechavi M."/>
            <person name="Braasch I."/>
            <person name="Lecointre G."/>
            <person name="Bobe J."/>
            <person name="Postlethwait J.H."/>
            <person name="Berthelot C."/>
            <person name="Roest Crollius H."/>
            <person name="Guiguen Y."/>
        </authorList>
    </citation>
    <scope>NUCLEOTIDE SEQUENCE</scope>
    <source>
        <strain evidence="2">WJC10195</strain>
    </source>
</reference>
<comment type="caution">
    <text evidence="2">The sequence shown here is derived from an EMBL/GenBank/DDBJ whole genome shotgun (WGS) entry which is preliminary data.</text>
</comment>
<dbReference type="Proteomes" id="UP001152622">
    <property type="component" value="Chromosome 15"/>
</dbReference>
<feature type="region of interest" description="Disordered" evidence="1">
    <location>
        <begin position="150"/>
        <end position="170"/>
    </location>
</feature>
<accession>A0A9Q1EMK4</accession>
<protein>
    <submittedName>
        <fullName evidence="2">Uncharacterized protein</fullName>
    </submittedName>
</protein>
<gene>
    <name evidence="2" type="ORF">SKAU_G00338170</name>
</gene>
<evidence type="ECO:0000313" key="3">
    <source>
        <dbReference type="Proteomes" id="UP001152622"/>
    </source>
</evidence>
<dbReference type="EMBL" id="JAINUF010000015">
    <property type="protein sequence ID" value="KAJ8341526.1"/>
    <property type="molecule type" value="Genomic_DNA"/>
</dbReference>
<sequence length="200" mass="22109">MLKEKKWPYQNAVLQRETSFRRGARSERPARWGTGDETLRGTGDGREEPICISSLTKLGEQPSAPPADRRRGVTVMSSARRPRRGLPSATLSQLLPSPTSPGPRACWVIEGTSRGRHAFLPDKPARQAFPLQWNTTAILLTVRQKAARSYRNRTGHPATSARDTGEGDYPHVAAGAPPRLAHPRAYLLLGACATLRRDKW</sequence>
<dbReference type="AlphaFoldDB" id="A0A9Q1EMK4"/>
<feature type="region of interest" description="Disordered" evidence="1">
    <location>
        <begin position="16"/>
        <end position="102"/>
    </location>
</feature>
<evidence type="ECO:0000256" key="1">
    <source>
        <dbReference type="SAM" id="MobiDB-lite"/>
    </source>
</evidence>
<evidence type="ECO:0000313" key="2">
    <source>
        <dbReference type="EMBL" id="KAJ8341526.1"/>
    </source>
</evidence>
<organism evidence="2 3">
    <name type="scientific">Synaphobranchus kaupii</name>
    <name type="common">Kaup's arrowtooth eel</name>
    <dbReference type="NCBI Taxonomy" id="118154"/>
    <lineage>
        <taxon>Eukaryota</taxon>
        <taxon>Metazoa</taxon>
        <taxon>Chordata</taxon>
        <taxon>Craniata</taxon>
        <taxon>Vertebrata</taxon>
        <taxon>Euteleostomi</taxon>
        <taxon>Actinopterygii</taxon>
        <taxon>Neopterygii</taxon>
        <taxon>Teleostei</taxon>
        <taxon>Anguilliformes</taxon>
        <taxon>Synaphobranchidae</taxon>
        <taxon>Synaphobranchus</taxon>
    </lineage>
</organism>
<keyword evidence="3" id="KW-1185">Reference proteome</keyword>
<feature type="compositionally biased region" description="Basic and acidic residues" evidence="1">
    <location>
        <begin position="18"/>
        <end position="30"/>
    </location>
</feature>
<feature type="compositionally biased region" description="Basic and acidic residues" evidence="1">
    <location>
        <begin position="37"/>
        <end position="49"/>
    </location>
</feature>
<name>A0A9Q1EMK4_SYNKA</name>
<proteinExistence type="predicted"/>